<dbReference type="AlphaFoldDB" id="A0A1W1C1K3"/>
<gene>
    <name evidence="2" type="ORF">MNB_SV-9-1633</name>
</gene>
<dbReference type="InterPro" id="IPR057727">
    <property type="entry name" value="WCX_dom"/>
</dbReference>
<feature type="domain" description="WCX" evidence="1">
    <location>
        <begin position="4"/>
        <end position="54"/>
    </location>
</feature>
<dbReference type="EMBL" id="FPHG01000040">
    <property type="protein sequence ID" value="SFV59624.1"/>
    <property type="molecule type" value="Genomic_DNA"/>
</dbReference>
<reference evidence="2" key="1">
    <citation type="submission" date="2016-10" db="EMBL/GenBank/DDBJ databases">
        <authorList>
            <person name="de Groot N.N."/>
        </authorList>
    </citation>
    <scope>NUCLEOTIDE SEQUENCE</scope>
</reference>
<accession>A0A1W1C1K3</accession>
<protein>
    <recommendedName>
        <fullName evidence="1">WCX domain-containing protein</fullName>
    </recommendedName>
</protein>
<organism evidence="2">
    <name type="scientific">hydrothermal vent metagenome</name>
    <dbReference type="NCBI Taxonomy" id="652676"/>
    <lineage>
        <taxon>unclassified sequences</taxon>
        <taxon>metagenomes</taxon>
        <taxon>ecological metagenomes</taxon>
    </lineage>
</organism>
<dbReference type="Pfam" id="PF25583">
    <property type="entry name" value="WCX"/>
    <property type="match status" value="1"/>
</dbReference>
<name>A0A1W1C1K3_9ZZZZ</name>
<sequence length="60" mass="7052">MNSQKIIEEKKNGDLILSFMVTQIVEIEDMILKWIPYIRVVSPLSLKDTIKDRLLSYIKT</sequence>
<proteinExistence type="predicted"/>
<evidence type="ECO:0000259" key="1">
    <source>
        <dbReference type="Pfam" id="PF25583"/>
    </source>
</evidence>
<evidence type="ECO:0000313" key="2">
    <source>
        <dbReference type="EMBL" id="SFV59624.1"/>
    </source>
</evidence>